<organism evidence="2 3">
    <name type="scientific">Pontibacter arcticus</name>
    <dbReference type="NCBI Taxonomy" id="2080288"/>
    <lineage>
        <taxon>Bacteria</taxon>
        <taxon>Pseudomonadati</taxon>
        <taxon>Bacteroidota</taxon>
        <taxon>Cytophagia</taxon>
        <taxon>Cytophagales</taxon>
        <taxon>Hymenobacteraceae</taxon>
        <taxon>Pontibacter</taxon>
    </lineage>
</organism>
<dbReference type="InterPro" id="IPR036890">
    <property type="entry name" value="HATPase_C_sf"/>
</dbReference>
<proteinExistence type="predicted"/>
<gene>
    <name evidence="1" type="ORF">DP923_15925</name>
    <name evidence="2" type="ORF">DP923_16270</name>
</gene>
<reference evidence="2 3" key="2">
    <citation type="submission" date="2018-07" db="EMBL/GenBank/DDBJ databases">
        <title>Pontibacter sp. 2b14 genomic sequence and assembly.</title>
        <authorList>
            <person name="Du Z.-J."/>
        </authorList>
    </citation>
    <scope>NUCLEOTIDE SEQUENCE [LARGE SCALE GENOMIC DNA]</scope>
    <source>
        <strain evidence="2 3">2b14</strain>
    </source>
</reference>
<comment type="caution">
    <text evidence="2">The sequence shown here is derived from an EMBL/GenBank/DDBJ whole genome shotgun (WGS) entry which is preliminary data.</text>
</comment>
<keyword evidence="3" id="KW-1185">Reference proteome</keyword>
<dbReference type="Gene3D" id="3.30.565.10">
    <property type="entry name" value="Histidine kinase-like ATPase, C-terminal domain"/>
    <property type="match status" value="1"/>
</dbReference>
<dbReference type="AlphaFoldDB" id="A0A364RAX0"/>
<evidence type="ECO:0000313" key="1">
    <source>
        <dbReference type="EMBL" id="RAU81322.1"/>
    </source>
</evidence>
<dbReference type="RefSeq" id="WP_112306886.1">
    <property type="nucleotide sequence ID" value="NZ_QMDV01000006.1"/>
</dbReference>
<dbReference type="NCBIfam" id="NF047352">
    <property type="entry name" value="P_loop_sacsin"/>
    <property type="match status" value="1"/>
</dbReference>
<protein>
    <recommendedName>
        <fullName evidence="4">Histidine kinase-, DNA gyrase B-, and HSP90-like ATPase</fullName>
    </recommendedName>
</protein>
<evidence type="ECO:0000313" key="2">
    <source>
        <dbReference type="EMBL" id="RAU81387.1"/>
    </source>
</evidence>
<evidence type="ECO:0008006" key="4">
    <source>
        <dbReference type="Google" id="ProtNLM"/>
    </source>
</evidence>
<evidence type="ECO:0000313" key="3">
    <source>
        <dbReference type="Proteomes" id="UP000251692"/>
    </source>
</evidence>
<sequence length="869" mass="99949">MKQWIFTKDKRLMSTDFTQPTIKDLVLQNQEAIAIKAISEKIYTLMQNIRNGSSDSDYQRRWVWELLQNAMDTTNSERDTVVEIEINKEASTLSFRHNGNPFMVDNITYLVNQQSSKPRKISVHEKTRTIGKFGTGFITTHLLSERVTLKSTVKAGSSGHKEFELLLDRSGNSEQELYDGVKAAMNVLLTLDTLPDVTDYNPNKTNTEFTYHLDDSGTAVAEVGINDLRVCLPYTMAFVRTIAKVSINEDLIFSYAGAIELDEGIYLHQIRVSDSDTQKQILTIESNEKDATIAFEVAKDGNKIQFIAPAEECPKLFCNYPFIGTEEFNTPGILNSSSFNIYQERRNGIILKDADTPEIHENKELLKECNILFLKLLNFIDQSNYQFQDTFVLADFQQPKDYEWLSKKWYDTEILKPAHNALLNANIVEIERNGLVERTPIIKDKAYVDFPYHKDAEVREAIYDLCNVNQYFILPLKENIHHWHKINWWEEKYDLSIKNLVNWFSACGHINSVQKTLGLTEDKLQYWLDRFYTLINREESIINLVNQNKLKIYPNQNGDLCTKNAVFLDEGDIDPELKDILLALGYNCRAFLLEESLLIQGAIAIDREKLIGAKFIAQQIREKVAKFNADKVKGTFLSSETKDAFRRLFTWFVENPTQASDLFEDLYQNKEHRLCDEKDIAMSMELSMKATSLLEKYGVSNFEELEKMISPKIKKESSPLNPDHLLISLGITSAEDLERAKQENANNKPILEALQHISAADIERFKKVMAIIKRAVTNVQNHLQSLQDYDCTNWSQDSLTTVSGIMKSGKEINLVIRPADGGQIIIFYPEEVQALEKANTELWYDDEKEQNIYSFGRFLKRTKVNKLPV</sequence>
<dbReference type="EMBL" id="QMDV01000006">
    <property type="protein sequence ID" value="RAU81322.1"/>
    <property type="molecule type" value="Genomic_DNA"/>
</dbReference>
<reference evidence="2 3" key="1">
    <citation type="submission" date="2018-06" db="EMBL/GenBank/DDBJ databases">
        <authorList>
            <person name="Liu Z.-W."/>
        </authorList>
    </citation>
    <scope>NUCLEOTIDE SEQUENCE [LARGE SCALE GENOMIC DNA]</scope>
    <source>
        <strain evidence="2 3">2b14</strain>
    </source>
</reference>
<dbReference type="OrthoDB" id="1062081at2"/>
<dbReference type="SUPFAM" id="SSF55874">
    <property type="entry name" value="ATPase domain of HSP90 chaperone/DNA topoisomerase II/histidine kinase"/>
    <property type="match status" value="1"/>
</dbReference>
<dbReference type="EMBL" id="QMDV01000006">
    <property type="protein sequence ID" value="RAU81387.1"/>
    <property type="molecule type" value="Genomic_DNA"/>
</dbReference>
<accession>A0A364RAX0</accession>
<name>A0A364RAX0_9BACT</name>
<dbReference type="Proteomes" id="UP000251692">
    <property type="component" value="Unassembled WGS sequence"/>
</dbReference>